<dbReference type="CDD" id="cd00093">
    <property type="entry name" value="HTH_XRE"/>
    <property type="match status" value="1"/>
</dbReference>
<reference evidence="2 3" key="1">
    <citation type="journal article" date="2015" name="J. Biotechnol.">
        <title>Complete genome sequence of Paenibacillus beijingensis 7188(T) (=DSM 24997(T)), a novel rhizobacterium from jujube garden soil.</title>
        <authorList>
            <person name="Kwak Y."/>
            <person name="Shin J.H."/>
        </authorList>
    </citation>
    <scope>NUCLEOTIDE SEQUENCE [LARGE SCALE GENOMIC DNA]</scope>
    <source>
        <strain evidence="2 3">DSM 24997</strain>
    </source>
</reference>
<dbReference type="HOGENOM" id="CLU_057862_2_0_9"/>
<dbReference type="SMART" id="SM00530">
    <property type="entry name" value="HTH_XRE"/>
    <property type="match status" value="1"/>
</dbReference>
<keyword evidence="3" id="KW-1185">Reference proteome</keyword>
<dbReference type="InterPro" id="IPR001387">
    <property type="entry name" value="Cro/C1-type_HTH"/>
</dbReference>
<evidence type="ECO:0000313" key="3">
    <source>
        <dbReference type="Proteomes" id="UP000032633"/>
    </source>
</evidence>
<dbReference type="OrthoDB" id="5346389at2"/>
<accession>A0A0D5NEP5</accession>
<dbReference type="KEGG" id="pbj:VN24_00945"/>
<dbReference type="Pfam" id="PF13560">
    <property type="entry name" value="HTH_31"/>
    <property type="match status" value="1"/>
</dbReference>
<evidence type="ECO:0000313" key="2">
    <source>
        <dbReference type="EMBL" id="AJY73452.1"/>
    </source>
</evidence>
<proteinExistence type="predicted"/>
<dbReference type="RefSeq" id="WP_045668887.1">
    <property type="nucleotide sequence ID" value="NZ_CP011058.1"/>
</dbReference>
<dbReference type="InterPro" id="IPR010982">
    <property type="entry name" value="Lambda_DNA-bd_dom_sf"/>
</dbReference>
<dbReference type="SUPFAM" id="SSF47413">
    <property type="entry name" value="lambda repressor-like DNA-binding domains"/>
    <property type="match status" value="1"/>
</dbReference>
<name>A0A0D5NEP5_9BACL</name>
<organism evidence="2 3">
    <name type="scientific">Paenibacillus beijingensis</name>
    <dbReference type="NCBI Taxonomy" id="1126833"/>
    <lineage>
        <taxon>Bacteria</taxon>
        <taxon>Bacillati</taxon>
        <taxon>Bacillota</taxon>
        <taxon>Bacilli</taxon>
        <taxon>Bacillales</taxon>
        <taxon>Paenibacillaceae</taxon>
        <taxon>Paenibacillus</taxon>
    </lineage>
</organism>
<dbReference type="EMBL" id="CP011058">
    <property type="protein sequence ID" value="AJY73452.1"/>
    <property type="molecule type" value="Genomic_DNA"/>
</dbReference>
<dbReference type="Proteomes" id="UP000032633">
    <property type="component" value="Chromosome"/>
</dbReference>
<evidence type="ECO:0000259" key="1">
    <source>
        <dbReference type="SMART" id="SM00530"/>
    </source>
</evidence>
<gene>
    <name evidence="2" type="ORF">VN24_00945</name>
</gene>
<dbReference type="PANTHER" id="PTHR35010">
    <property type="entry name" value="BLL4672 PROTEIN-RELATED"/>
    <property type="match status" value="1"/>
</dbReference>
<dbReference type="Pfam" id="PF17765">
    <property type="entry name" value="MLTR_LBD"/>
    <property type="match status" value="1"/>
</dbReference>
<dbReference type="PATRIC" id="fig|1126833.4.peg.214"/>
<sequence>MNDPERRHALGHFLRKRRESLTPYDVGLPSGVRRRTPGLRREEVAQLANVGTSWYIWLEQGRDVQPSAQVLESVALALRLTPNERRHLFLLARQSLPPQSSPPEEKVGSVLRQVLDDLEPTPAYVLGRRWDFLSWNQAADEVFFISRPAPPHDRNMIWRIFTDPEARTCFRDWEQIAKAVIAEFHIALTRYAGNASFEALFEDLKRASSEFCRLWPLYEAPRSLGGHKRMDHPTLGFLEFQHVTLQAPDDPDVRVMIYTPTADTRAKLEKRLETISLSSERAGLVRIP</sequence>
<dbReference type="InterPro" id="IPR041413">
    <property type="entry name" value="MLTR_LBD"/>
</dbReference>
<dbReference type="Gene3D" id="1.10.260.40">
    <property type="entry name" value="lambda repressor-like DNA-binding domains"/>
    <property type="match status" value="1"/>
</dbReference>
<keyword evidence="2" id="KW-0238">DNA-binding</keyword>
<reference evidence="3" key="2">
    <citation type="submission" date="2015-03" db="EMBL/GenBank/DDBJ databases">
        <title>Genome sequence of Paenibacillus beijingensis strain DSM 24997T.</title>
        <authorList>
            <person name="Kwak Y."/>
            <person name="Shin J.-H."/>
        </authorList>
    </citation>
    <scope>NUCLEOTIDE SEQUENCE [LARGE SCALE GENOMIC DNA]</scope>
    <source>
        <strain evidence="3">DSM 24997</strain>
    </source>
</reference>
<feature type="domain" description="HTH cro/C1-type" evidence="1">
    <location>
        <begin position="13"/>
        <end position="85"/>
    </location>
</feature>
<dbReference type="AlphaFoldDB" id="A0A0D5NEP5"/>
<protein>
    <submittedName>
        <fullName evidence="2">DNA-binding protein</fullName>
    </submittedName>
</protein>
<dbReference type="Gene3D" id="3.30.450.180">
    <property type="match status" value="1"/>
</dbReference>
<dbReference type="GO" id="GO:0003677">
    <property type="term" value="F:DNA binding"/>
    <property type="evidence" value="ECO:0007669"/>
    <property type="project" value="UniProtKB-KW"/>
</dbReference>
<dbReference type="STRING" id="1126833.VN24_00945"/>